<reference evidence="3" key="1">
    <citation type="submission" date="2023-06" db="EMBL/GenBank/DDBJ databases">
        <title>Genome-scale phylogeny and comparative genomics of the fungal order Sordariales.</title>
        <authorList>
            <consortium name="Lawrence Berkeley National Laboratory"/>
            <person name="Hensen N."/>
            <person name="Bonometti L."/>
            <person name="Westerberg I."/>
            <person name="Brannstrom I.O."/>
            <person name="Guillou S."/>
            <person name="Cros-Aarteil S."/>
            <person name="Calhoun S."/>
            <person name="Haridas S."/>
            <person name="Kuo A."/>
            <person name="Mondo S."/>
            <person name="Pangilinan J."/>
            <person name="Riley R."/>
            <person name="LaButti K."/>
            <person name="Andreopoulos B."/>
            <person name="Lipzen A."/>
            <person name="Chen C."/>
            <person name="Yanf M."/>
            <person name="Daum C."/>
            <person name="Ng V."/>
            <person name="Clum A."/>
            <person name="Steindorff A."/>
            <person name="Ohm R."/>
            <person name="Martin F."/>
            <person name="Silar P."/>
            <person name="Natvig D."/>
            <person name="Lalanne C."/>
            <person name="Gautier V."/>
            <person name="Ament-velasquez S.L."/>
            <person name="Kruys A."/>
            <person name="Hutchinson M.I."/>
            <person name="Powell A.J."/>
            <person name="Barry K."/>
            <person name="Miller A.N."/>
            <person name="Grigoriev I.V."/>
            <person name="Debuchy R."/>
            <person name="Gladieux P."/>
            <person name="Thoren M.H."/>
            <person name="Johannesson H."/>
        </authorList>
    </citation>
    <scope>NUCLEOTIDE SEQUENCE</scope>
    <source>
        <strain evidence="3">SMH3187-1</strain>
    </source>
</reference>
<dbReference type="Gene3D" id="3.40.30.10">
    <property type="entry name" value="Glutaredoxin"/>
    <property type="match status" value="1"/>
</dbReference>
<organism evidence="3 4">
    <name type="scientific">Schizothecium vesticola</name>
    <dbReference type="NCBI Taxonomy" id="314040"/>
    <lineage>
        <taxon>Eukaryota</taxon>
        <taxon>Fungi</taxon>
        <taxon>Dikarya</taxon>
        <taxon>Ascomycota</taxon>
        <taxon>Pezizomycotina</taxon>
        <taxon>Sordariomycetes</taxon>
        <taxon>Sordariomycetidae</taxon>
        <taxon>Sordariales</taxon>
        <taxon>Schizotheciaceae</taxon>
        <taxon>Schizothecium</taxon>
    </lineage>
</organism>
<accession>A0AA40EVW6</accession>
<dbReference type="EMBL" id="JAUKUD010000004">
    <property type="protein sequence ID" value="KAK0746456.1"/>
    <property type="molecule type" value="Genomic_DNA"/>
</dbReference>
<evidence type="ECO:0000259" key="2">
    <source>
        <dbReference type="Pfam" id="PF22041"/>
    </source>
</evidence>
<dbReference type="InterPro" id="IPR054416">
    <property type="entry name" value="GST_UstS-like_C"/>
</dbReference>
<feature type="domain" description="Glutathione S-transferase UstS-like C-terminal" evidence="2">
    <location>
        <begin position="190"/>
        <end position="279"/>
    </location>
</feature>
<evidence type="ECO:0000313" key="3">
    <source>
        <dbReference type="EMBL" id="KAK0746456.1"/>
    </source>
</evidence>
<evidence type="ECO:0000259" key="1">
    <source>
        <dbReference type="Pfam" id="PF13409"/>
    </source>
</evidence>
<sequence>MALSKAPLVLYDIAMRPPFAENCCSNNCWKARLALNFKALPYTTMWVPLPEVASTRRRLGVPACRKFADGSNFFTLPILSDPSAGVLIGDSFDIAVHLQRTYPSAGAGNLFPSLPARVTGYRYGDVALPIPLTERRDADGFGDYAQFNVEVDAAFSANLGMAARGTPFDPAWEEEIKASWAKRAGVRSWDDFKLEGAAREAVKKGMEAMMGRLWKEVLTEGGKDDGGVFVLGETPCYADLIVGGWLRLLRATLGREEWEEVRGWQGGFWGRLHDALEVYAEVK</sequence>
<gene>
    <name evidence="3" type="ORF">B0T18DRAFT_325239</name>
</gene>
<dbReference type="Pfam" id="PF22041">
    <property type="entry name" value="GST_C_7"/>
    <property type="match status" value="1"/>
</dbReference>
<comment type="caution">
    <text evidence="3">The sequence shown here is derived from an EMBL/GenBank/DDBJ whole genome shotgun (WGS) entry which is preliminary data.</text>
</comment>
<keyword evidence="4" id="KW-1185">Reference proteome</keyword>
<dbReference type="Proteomes" id="UP001172155">
    <property type="component" value="Unassembled WGS sequence"/>
</dbReference>
<dbReference type="CDD" id="cd00299">
    <property type="entry name" value="GST_C_family"/>
    <property type="match status" value="1"/>
</dbReference>
<dbReference type="Pfam" id="PF13409">
    <property type="entry name" value="GST_N_2"/>
    <property type="match status" value="1"/>
</dbReference>
<name>A0AA40EVW6_9PEZI</name>
<evidence type="ECO:0008006" key="5">
    <source>
        <dbReference type="Google" id="ProtNLM"/>
    </source>
</evidence>
<feature type="domain" description="GST N-terminal" evidence="1">
    <location>
        <begin position="25"/>
        <end position="100"/>
    </location>
</feature>
<evidence type="ECO:0000313" key="4">
    <source>
        <dbReference type="Proteomes" id="UP001172155"/>
    </source>
</evidence>
<dbReference type="AlphaFoldDB" id="A0AA40EVW6"/>
<protein>
    <recommendedName>
        <fullName evidence="5">GST N-terminal domain-containing protein</fullName>
    </recommendedName>
</protein>
<proteinExistence type="predicted"/>
<dbReference type="InterPro" id="IPR036249">
    <property type="entry name" value="Thioredoxin-like_sf"/>
</dbReference>
<dbReference type="Gene3D" id="1.20.1050.10">
    <property type="match status" value="1"/>
</dbReference>
<dbReference type="InterPro" id="IPR004045">
    <property type="entry name" value="Glutathione_S-Trfase_N"/>
</dbReference>
<dbReference type="SUPFAM" id="SSF52833">
    <property type="entry name" value="Thioredoxin-like"/>
    <property type="match status" value="1"/>
</dbReference>